<feature type="transmembrane region" description="Helical" evidence="8">
    <location>
        <begin position="105"/>
        <end position="124"/>
    </location>
</feature>
<keyword evidence="6 8" id="KW-1133">Transmembrane helix</keyword>
<dbReference type="AlphaFoldDB" id="V6IX72"/>
<evidence type="ECO:0000256" key="5">
    <source>
        <dbReference type="ARBA" id="ARBA00022692"/>
    </source>
</evidence>
<dbReference type="RefSeq" id="WP_023510922.1">
    <property type="nucleotide sequence ID" value="NZ_AWTC01000013.1"/>
</dbReference>
<dbReference type="Pfam" id="PF01925">
    <property type="entry name" value="TauE"/>
    <property type="match status" value="1"/>
</dbReference>
<dbReference type="InterPro" id="IPR052017">
    <property type="entry name" value="TSUP"/>
</dbReference>
<protein>
    <recommendedName>
        <fullName evidence="8">Probable membrane transporter protein</fullName>
    </recommendedName>
</protein>
<keyword evidence="4 8" id="KW-1003">Cell membrane</keyword>
<comment type="similarity">
    <text evidence="2 8">Belongs to the 4-toluene sulfonate uptake permease (TSUP) (TC 2.A.102) family.</text>
</comment>
<feature type="transmembrane region" description="Helical" evidence="8">
    <location>
        <begin position="169"/>
        <end position="193"/>
    </location>
</feature>
<evidence type="ECO:0000256" key="7">
    <source>
        <dbReference type="ARBA" id="ARBA00023136"/>
    </source>
</evidence>
<comment type="caution">
    <text evidence="9">The sequence shown here is derived from an EMBL/GenBank/DDBJ whole genome shotgun (WGS) entry which is preliminary data.</text>
</comment>
<feature type="transmembrane region" description="Helical" evidence="8">
    <location>
        <begin position="74"/>
        <end position="93"/>
    </location>
</feature>
<dbReference type="PANTHER" id="PTHR30269">
    <property type="entry name" value="TRANSMEMBRANE PROTEIN YFCA"/>
    <property type="match status" value="1"/>
</dbReference>
<keyword evidence="7 8" id="KW-0472">Membrane</keyword>
<evidence type="ECO:0000256" key="4">
    <source>
        <dbReference type="ARBA" id="ARBA00022475"/>
    </source>
</evidence>
<feature type="transmembrane region" description="Helical" evidence="8">
    <location>
        <begin position="229"/>
        <end position="250"/>
    </location>
</feature>
<evidence type="ECO:0000313" key="10">
    <source>
        <dbReference type="Proteomes" id="UP000018296"/>
    </source>
</evidence>
<dbReference type="EMBL" id="AWTC01000013">
    <property type="protein sequence ID" value="EST11211.1"/>
    <property type="molecule type" value="Genomic_DNA"/>
</dbReference>
<accession>V6IX72</accession>
<dbReference type="Proteomes" id="UP000018296">
    <property type="component" value="Unassembled WGS sequence"/>
</dbReference>
<comment type="subcellular location">
    <subcellularLocation>
        <location evidence="1 8">Cell membrane</location>
        <topology evidence="1 8">Multi-pass membrane protein</topology>
    </subcellularLocation>
</comment>
<keyword evidence="10" id="KW-1185">Reference proteome</keyword>
<dbReference type="PANTHER" id="PTHR30269:SF0">
    <property type="entry name" value="MEMBRANE TRANSPORTER PROTEIN YFCA-RELATED"/>
    <property type="match status" value="1"/>
</dbReference>
<dbReference type="GO" id="GO:0005886">
    <property type="term" value="C:plasma membrane"/>
    <property type="evidence" value="ECO:0007669"/>
    <property type="project" value="UniProtKB-SubCell"/>
</dbReference>
<evidence type="ECO:0000256" key="8">
    <source>
        <dbReference type="RuleBase" id="RU363041"/>
    </source>
</evidence>
<feature type="transmembrane region" description="Helical" evidence="8">
    <location>
        <begin position="34"/>
        <end position="62"/>
    </location>
</feature>
<evidence type="ECO:0000256" key="1">
    <source>
        <dbReference type="ARBA" id="ARBA00004651"/>
    </source>
</evidence>
<organism evidence="9 10">
    <name type="scientific">Sporolactobacillus laevolacticus DSM 442</name>
    <dbReference type="NCBI Taxonomy" id="1395513"/>
    <lineage>
        <taxon>Bacteria</taxon>
        <taxon>Bacillati</taxon>
        <taxon>Bacillota</taxon>
        <taxon>Bacilli</taxon>
        <taxon>Bacillales</taxon>
        <taxon>Sporolactobacillaceae</taxon>
        <taxon>Sporolactobacillus</taxon>
    </lineage>
</organism>
<proteinExistence type="inferred from homology"/>
<evidence type="ECO:0000313" key="9">
    <source>
        <dbReference type="EMBL" id="EST11211.1"/>
    </source>
</evidence>
<evidence type="ECO:0000256" key="3">
    <source>
        <dbReference type="ARBA" id="ARBA00022448"/>
    </source>
</evidence>
<name>V6IX72_9BACL</name>
<feature type="transmembrane region" description="Helical" evidence="8">
    <location>
        <begin position="205"/>
        <end position="223"/>
    </location>
</feature>
<keyword evidence="3" id="KW-0813">Transport</keyword>
<dbReference type="InterPro" id="IPR002781">
    <property type="entry name" value="TM_pro_TauE-like"/>
</dbReference>
<evidence type="ECO:0000256" key="2">
    <source>
        <dbReference type="ARBA" id="ARBA00009142"/>
    </source>
</evidence>
<dbReference type="PATRIC" id="fig|1395513.3.peg.2726"/>
<dbReference type="eggNOG" id="COG0730">
    <property type="taxonomic scope" value="Bacteria"/>
</dbReference>
<feature type="transmembrane region" description="Helical" evidence="8">
    <location>
        <begin position="7"/>
        <end position="28"/>
    </location>
</feature>
<reference evidence="9 10" key="1">
    <citation type="journal article" date="2013" name="Genome Announc.">
        <title>Genome Sequence of Sporolactobacillus laevolacticus DSM442, an Efficient Polymer-Grade D-Lactate Producer from Agricultural Waste Cottonseed as a Nitrogen Source.</title>
        <authorList>
            <person name="Wang H."/>
            <person name="Wang L."/>
            <person name="Ju J."/>
            <person name="Yu B."/>
            <person name="Ma Y."/>
        </authorList>
    </citation>
    <scope>NUCLEOTIDE SEQUENCE [LARGE SCALE GENOMIC DNA]</scope>
    <source>
        <strain evidence="9 10">DSM 442</strain>
    </source>
</reference>
<gene>
    <name evidence="9" type="ORF">P343_13440</name>
</gene>
<keyword evidence="5 8" id="KW-0812">Transmembrane</keyword>
<evidence type="ECO:0000256" key="6">
    <source>
        <dbReference type="ARBA" id="ARBA00022989"/>
    </source>
</evidence>
<feature type="transmembrane region" description="Helical" evidence="8">
    <location>
        <begin position="257"/>
        <end position="275"/>
    </location>
</feature>
<dbReference type="STRING" id="1395513.P343_13440"/>
<sequence length="276" mass="30162">MKKQLITVFNLVTIIFFMSLVLFLVSTLSFNNHLIVLCLIGIVSSFVGTLAGGGGLITLPAMMLTGIPIQTSIATNKFSSGIAAFSSVFYLIHRKQLSKKTIIKNLFVAFMGGIGGAIFTAQVSEKAMNKIALILLFFALIVTLKNIKWTKTIQVDQNKSSDTVWHSLVPFFIAAYDGGFGPGSSTFCILYYMKKQHTYFKAVQLTRVLIFGSCAGGFIVYYQTGFLQWSYAVAMALGSIIGSQIGLLVLPKVPLKIAKSLLIIIICLLITQMLIK</sequence>